<feature type="chain" id="PRO_5013095824" description="alpha-amylase" evidence="15">
    <location>
        <begin position="43"/>
        <end position="522"/>
    </location>
</feature>
<evidence type="ECO:0000313" key="18">
    <source>
        <dbReference type="EMBL" id="JAV66028.1"/>
    </source>
</evidence>
<feature type="domain" description="Glycosyl hydrolase family 13 catalytic" evidence="17">
    <location>
        <begin position="53"/>
        <end position="423"/>
    </location>
</feature>
<evidence type="ECO:0000259" key="16">
    <source>
        <dbReference type="SMART" id="SM00632"/>
    </source>
</evidence>
<evidence type="ECO:0000256" key="6">
    <source>
        <dbReference type="ARBA" id="ARBA00012595"/>
    </source>
</evidence>
<evidence type="ECO:0000256" key="10">
    <source>
        <dbReference type="ARBA" id="ARBA00023157"/>
    </source>
</evidence>
<dbReference type="EC" id="3.2.1.1" evidence="6"/>
<keyword evidence="9" id="KW-0106">Calcium</keyword>
<dbReference type="SUPFAM" id="SSF51445">
    <property type="entry name" value="(Trans)glycosidases"/>
    <property type="match status" value="1"/>
</dbReference>
<dbReference type="PANTHER" id="PTHR43447">
    <property type="entry name" value="ALPHA-AMYLASE"/>
    <property type="match status" value="1"/>
</dbReference>
<keyword evidence="7" id="KW-0479">Metal-binding</keyword>
<comment type="cofactor">
    <cofactor evidence="3">
        <name>chloride</name>
        <dbReference type="ChEBI" id="CHEBI:17996"/>
    </cofactor>
</comment>
<dbReference type="Gene3D" id="3.20.20.80">
    <property type="entry name" value="Glycosidases"/>
    <property type="match status" value="1"/>
</dbReference>
<keyword evidence="10" id="KW-1015">Disulfide bond</keyword>
<protein>
    <recommendedName>
        <fullName evidence="6">alpha-amylase</fullName>
        <ecNumber evidence="6">3.2.1.1</ecNumber>
    </recommendedName>
</protein>
<comment type="similarity">
    <text evidence="4 14">Belongs to the glycosyl hydrolase 13 family.</text>
</comment>
<comment type="catalytic activity">
    <reaction evidence="1">
        <text>Endohydrolysis of (1-&gt;4)-alpha-D-glucosidic linkages in polysaccharides containing three or more (1-&gt;4)-alpha-linked D-glucose units.</text>
        <dbReference type="EC" id="3.2.1.1"/>
    </reaction>
</comment>
<evidence type="ECO:0000256" key="9">
    <source>
        <dbReference type="ARBA" id="ARBA00022837"/>
    </source>
</evidence>
<organism evidence="18">
    <name type="scientific">Photinus pyralis</name>
    <name type="common">Common eastern firefly</name>
    <name type="synonym">Lampyris pyralis</name>
    <dbReference type="NCBI Taxonomy" id="7054"/>
    <lineage>
        <taxon>Eukaryota</taxon>
        <taxon>Metazoa</taxon>
        <taxon>Ecdysozoa</taxon>
        <taxon>Arthropoda</taxon>
        <taxon>Hexapoda</taxon>
        <taxon>Insecta</taxon>
        <taxon>Pterygota</taxon>
        <taxon>Neoptera</taxon>
        <taxon>Endopterygota</taxon>
        <taxon>Coleoptera</taxon>
        <taxon>Polyphaga</taxon>
        <taxon>Elateriformia</taxon>
        <taxon>Elateroidea</taxon>
        <taxon>Lampyridae</taxon>
        <taxon>Lampyrinae</taxon>
        <taxon>Photinus</taxon>
    </lineage>
</organism>
<reference evidence="18" key="1">
    <citation type="journal article" date="2016" name="Sci. Rep.">
        <title>Molecular characterization of firefly nuptial gifts: a multi-omics approach sheds light on postcopulatory sexual selection.</title>
        <authorList>
            <person name="Al-Wathiqui N."/>
            <person name="Fallon T.R."/>
            <person name="South A."/>
            <person name="Weng J.K."/>
            <person name="Lewis S.M."/>
        </authorList>
    </citation>
    <scope>NUCLEOTIDE SEQUENCE</scope>
</reference>
<dbReference type="InterPro" id="IPR006048">
    <property type="entry name" value="A-amylase/branching_C"/>
</dbReference>
<dbReference type="GO" id="GO:0046872">
    <property type="term" value="F:metal ion binding"/>
    <property type="evidence" value="ECO:0007669"/>
    <property type="project" value="UniProtKB-KW"/>
</dbReference>
<dbReference type="CDD" id="cd11317">
    <property type="entry name" value="AmyAc_bac_euk_AmyA"/>
    <property type="match status" value="1"/>
</dbReference>
<accession>A0A1Y1KZR1</accession>
<dbReference type="InterPro" id="IPR006047">
    <property type="entry name" value="GH13_cat_dom"/>
</dbReference>
<evidence type="ECO:0000256" key="13">
    <source>
        <dbReference type="ARBA" id="ARBA00023295"/>
    </source>
</evidence>
<dbReference type="InterPro" id="IPR017853">
    <property type="entry name" value="GH"/>
</dbReference>
<keyword evidence="8" id="KW-0378">Hydrolase</keyword>
<dbReference type="InterPro" id="IPR006046">
    <property type="entry name" value="Alpha_amylase"/>
</dbReference>
<evidence type="ECO:0000256" key="8">
    <source>
        <dbReference type="ARBA" id="ARBA00022801"/>
    </source>
</evidence>
<dbReference type="SMART" id="SM00642">
    <property type="entry name" value="Aamy"/>
    <property type="match status" value="1"/>
</dbReference>
<evidence type="ECO:0000259" key="17">
    <source>
        <dbReference type="SMART" id="SM00642"/>
    </source>
</evidence>
<feature type="domain" description="Alpha-amylase C-terminal" evidence="16">
    <location>
        <begin position="432"/>
        <end position="521"/>
    </location>
</feature>
<evidence type="ECO:0000256" key="11">
    <source>
        <dbReference type="ARBA" id="ARBA00023214"/>
    </source>
</evidence>
<sequence length="522" mass="58479">MSSQYIHELTGISISIGIRVTMNFNLLSILVACCTILRCADAQKDPHWVAGRNTIVHLFEWKWKDVADECERFLQYKGYGGVQVSPPTENIVVPNRPWWERYQPISYKLVTRSGNEADFLDMSQRCNAVGIRVYADVVINHMAREPVVPPAIGTGGSSADPASKNFPDVSYTSADFHLTCPINDYKDGGNVRNCELERLKDLNHGREYVQAKIIELLNRLIDLGVAGFRIDAAKHMWPKDLEFIYGKLKNLNTSFGFSPNSRAFIYQEVIDLGGEAVSRESYTALGTVTEFRHSAEIGKVFRAKDKLTYLSNWGTGWGLLPSEDAFTFVDNHDNQRGHGAGGDNILTYKSSKQYKMATAFMLAYPYGITRIMSSFDFVSSDQGPPHDSKDNIVSPSINSDGTCGNGWICEHRWRQMYNMVEFKNVVAGTGLSNWWSDGHQQISFCRGKKGFIAFTNWGDLKQTLQTCLPGGTYCDIISGQLSDDSKSCTGKKVYVEPNGFAYIDIWAFDEDGVLAIHEKSKI</sequence>
<dbReference type="GO" id="GO:0004556">
    <property type="term" value="F:alpha-amylase activity"/>
    <property type="evidence" value="ECO:0007669"/>
    <property type="project" value="UniProtKB-UniRule"/>
</dbReference>
<dbReference type="SMART" id="SM00632">
    <property type="entry name" value="Aamy_C"/>
    <property type="match status" value="1"/>
</dbReference>
<keyword evidence="12" id="KW-0119">Carbohydrate metabolism</keyword>
<name>A0A1Y1KZR1_PHOPY</name>
<keyword evidence="15" id="KW-0732">Signal</keyword>
<evidence type="ECO:0000256" key="2">
    <source>
        <dbReference type="ARBA" id="ARBA00001913"/>
    </source>
</evidence>
<comment type="cofactor">
    <cofactor evidence="2">
        <name>Ca(2+)</name>
        <dbReference type="ChEBI" id="CHEBI:29108"/>
    </cofactor>
</comment>
<dbReference type="PRINTS" id="PR00110">
    <property type="entry name" value="ALPHAAMYLASE"/>
</dbReference>
<dbReference type="Pfam" id="PF02806">
    <property type="entry name" value="Alpha-amylase_C"/>
    <property type="match status" value="1"/>
</dbReference>
<dbReference type="InterPro" id="IPR013780">
    <property type="entry name" value="Glyco_hydro_b"/>
</dbReference>
<evidence type="ECO:0000256" key="3">
    <source>
        <dbReference type="ARBA" id="ARBA00001923"/>
    </source>
</evidence>
<keyword evidence="11" id="KW-0868">Chloride</keyword>
<dbReference type="EMBL" id="GEZM01071124">
    <property type="protein sequence ID" value="JAV66028.1"/>
    <property type="molecule type" value="Transcribed_RNA"/>
</dbReference>
<evidence type="ECO:0000256" key="5">
    <source>
        <dbReference type="ARBA" id="ARBA00011245"/>
    </source>
</evidence>
<dbReference type="Gene3D" id="2.60.40.1180">
    <property type="entry name" value="Golgi alpha-mannosidase II"/>
    <property type="match status" value="1"/>
</dbReference>
<evidence type="ECO:0000256" key="1">
    <source>
        <dbReference type="ARBA" id="ARBA00000548"/>
    </source>
</evidence>
<evidence type="ECO:0000256" key="4">
    <source>
        <dbReference type="ARBA" id="ARBA00008061"/>
    </source>
</evidence>
<evidence type="ECO:0000256" key="12">
    <source>
        <dbReference type="ARBA" id="ARBA00023277"/>
    </source>
</evidence>
<feature type="signal peptide" evidence="15">
    <location>
        <begin position="1"/>
        <end position="42"/>
    </location>
</feature>
<comment type="subunit">
    <text evidence="5">Monomer.</text>
</comment>
<evidence type="ECO:0000256" key="15">
    <source>
        <dbReference type="SAM" id="SignalP"/>
    </source>
</evidence>
<proteinExistence type="inferred from homology"/>
<keyword evidence="13" id="KW-0326">Glycosidase</keyword>
<dbReference type="InterPro" id="IPR031319">
    <property type="entry name" value="A-amylase_C"/>
</dbReference>
<evidence type="ECO:0000256" key="14">
    <source>
        <dbReference type="RuleBase" id="RU003615"/>
    </source>
</evidence>
<dbReference type="SUPFAM" id="SSF51011">
    <property type="entry name" value="Glycosyl hydrolase domain"/>
    <property type="match status" value="1"/>
</dbReference>
<dbReference type="AlphaFoldDB" id="A0A1Y1KZR1"/>
<evidence type="ECO:0000256" key="7">
    <source>
        <dbReference type="ARBA" id="ARBA00022723"/>
    </source>
</evidence>
<dbReference type="GO" id="GO:0005975">
    <property type="term" value="P:carbohydrate metabolic process"/>
    <property type="evidence" value="ECO:0007669"/>
    <property type="project" value="InterPro"/>
</dbReference>